<keyword evidence="2" id="KW-1133">Transmembrane helix</keyword>
<organism evidence="3 4">
    <name type="scientific">Methylobacterium planeticum</name>
    <dbReference type="NCBI Taxonomy" id="2615211"/>
    <lineage>
        <taxon>Bacteria</taxon>
        <taxon>Pseudomonadati</taxon>
        <taxon>Pseudomonadota</taxon>
        <taxon>Alphaproteobacteria</taxon>
        <taxon>Hyphomicrobiales</taxon>
        <taxon>Methylobacteriaceae</taxon>
        <taxon>Methylobacterium</taxon>
    </lineage>
</organism>
<protein>
    <submittedName>
        <fullName evidence="3">Uncharacterized protein</fullName>
    </submittedName>
</protein>
<evidence type="ECO:0000256" key="2">
    <source>
        <dbReference type="SAM" id="Phobius"/>
    </source>
</evidence>
<feature type="region of interest" description="Disordered" evidence="1">
    <location>
        <begin position="1"/>
        <end position="21"/>
    </location>
</feature>
<sequence>MMSIAIDPSETRPQTKPGKPPFGRLLILGSLGIGGIVGLSVTANALLSGLAGPPPMPVSRIAANWPDLKDGVPDLVARGPAQPIALPAADSATLAKIASADPDVPLVMTPATDNALRPSLAPPAEAPAAMTPAAKVPFAKVPSGKSNAAIAAMPAAKGSSFPSPPRRPPMIENAAVIGPGRDAPVLGPTRTAAPVAPLRAETVRARSAESSFAALPPEAARPASEPAKAVKAVAAKPKPDPKAKPAAVAQAAPAQAFAEPEPETTEVFGLKLPSLAPAGRKIRESVEALGDAVRGIPEKF</sequence>
<feature type="region of interest" description="Disordered" evidence="1">
    <location>
        <begin position="237"/>
        <end position="265"/>
    </location>
</feature>
<comment type="caution">
    <text evidence="3">The sequence shown here is derived from an EMBL/GenBank/DDBJ whole genome shotgun (WGS) entry which is preliminary data.</text>
</comment>
<feature type="compositionally biased region" description="Low complexity" evidence="1">
    <location>
        <begin position="244"/>
        <end position="259"/>
    </location>
</feature>
<gene>
    <name evidence="3" type="ORF">F6X51_09495</name>
</gene>
<feature type="transmembrane region" description="Helical" evidence="2">
    <location>
        <begin position="25"/>
        <end position="47"/>
    </location>
</feature>
<dbReference type="RefSeq" id="WP_150962996.1">
    <property type="nucleotide sequence ID" value="NZ_VZZJ01000006.1"/>
</dbReference>
<evidence type="ECO:0000313" key="3">
    <source>
        <dbReference type="EMBL" id="KAB1073953.1"/>
    </source>
</evidence>
<keyword evidence="2" id="KW-0472">Membrane</keyword>
<proteinExistence type="predicted"/>
<dbReference type="AlphaFoldDB" id="A0A6N6MVS0"/>
<name>A0A6N6MVS0_9HYPH</name>
<evidence type="ECO:0000313" key="4">
    <source>
        <dbReference type="Proteomes" id="UP000441523"/>
    </source>
</evidence>
<keyword evidence="2" id="KW-0812">Transmembrane</keyword>
<dbReference type="EMBL" id="VZZJ01000006">
    <property type="protein sequence ID" value="KAB1073953.1"/>
    <property type="molecule type" value="Genomic_DNA"/>
</dbReference>
<evidence type="ECO:0000256" key="1">
    <source>
        <dbReference type="SAM" id="MobiDB-lite"/>
    </source>
</evidence>
<accession>A0A6N6MVS0</accession>
<reference evidence="3 4" key="1">
    <citation type="submission" date="2019-09" db="EMBL/GenBank/DDBJ databases">
        <title>YIM 132548 draft genome.</title>
        <authorList>
            <person name="Jiang L."/>
        </authorList>
    </citation>
    <scope>NUCLEOTIDE SEQUENCE [LARGE SCALE GENOMIC DNA]</scope>
    <source>
        <strain evidence="3 4">YIM 132548</strain>
    </source>
</reference>
<dbReference type="Proteomes" id="UP000441523">
    <property type="component" value="Unassembled WGS sequence"/>
</dbReference>
<keyword evidence="4" id="KW-1185">Reference proteome</keyword>